<evidence type="ECO:0000313" key="3">
    <source>
        <dbReference type="Proteomes" id="UP000480350"/>
    </source>
</evidence>
<keyword evidence="3" id="KW-1185">Reference proteome</keyword>
<organism evidence="2 3">
    <name type="scientific">Kangsaoukella pontilimi</name>
    <dbReference type="NCBI Taxonomy" id="2691042"/>
    <lineage>
        <taxon>Bacteria</taxon>
        <taxon>Pseudomonadati</taxon>
        <taxon>Pseudomonadota</taxon>
        <taxon>Alphaproteobacteria</taxon>
        <taxon>Rhodobacterales</taxon>
        <taxon>Paracoccaceae</taxon>
        <taxon>Kangsaoukella</taxon>
    </lineage>
</organism>
<proteinExistence type="predicted"/>
<dbReference type="InterPro" id="IPR045601">
    <property type="entry name" value="DUF6455"/>
</dbReference>
<name>A0A7C9IHQ2_9RHOB</name>
<evidence type="ECO:0000259" key="1">
    <source>
        <dbReference type="Pfam" id="PF20056"/>
    </source>
</evidence>
<dbReference type="Pfam" id="PF20056">
    <property type="entry name" value="DUF6455"/>
    <property type="match status" value="1"/>
</dbReference>
<feature type="domain" description="DUF6455" evidence="1">
    <location>
        <begin position="14"/>
        <end position="87"/>
    </location>
</feature>
<dbReference type="AlphaFoldDB" id="A0A7C9IHQ2"/>
<accession>A0A7C9IHQ2</accession>
<reference evidence="2 3" key="1">
    <citation type="submission" date="2019-12" db="EMBL/GenBank/DDBJ databases">
        <authorList>
            <person name="Lee S.D."/>
        </authorList>
    </citation>
    <scope>NUCLEOTIDE SEQUENCE [LARGE SCALE GENOMIC DNA]</scope>
    <source>
        <strain evidence="2 3">GH1-50</strain>
    </source>
</reference>
<dbReference type="EMBL" id="WUPT01000001">
    <property type="protein sequence ID" value="MXQ07842.1"/>
    <property type="molecule type" value="Genomic_DNA"/>
</dbReference>
<protein>
    <recommendedName>
        <fullName evidence="1">DUF6455 domain-containing protein</fullName>
    </recommendedName>
</protein>
<dbReference type="RefSeq" id="WP_160763694.1">
    <property type="nucleotide sequence ID" value="NZ_WUPT01000001.1"/>
</dbReference>
<reference evidence="2 3" key="2">
    <citation type="submission" date="2020-03" db="EMBL/GenBank/DDBJ databases">
        <title>Kangsaoukella pontilimi gen. nov., sp. nov., a new member of the family Rhodobacteraceae isolated from a tidal mudflat.</title>
        <authorList>
            <person name="Kim I.S."/>
        </authorList>
    </citation>
    <scope>NUCLEOTIDE SEQUENCE [LARGE SCALE GENOMIC DNA]</scope>
    <source>
        <strain evidence="2 3">GH1-50</strain>
    </source>
</reference>
<sequence>MAEDNYLRWGAIFDERMNIRRQVMDALGIDLPKSIDEETREAIRRSIINCLGCKHTRSCIGWLTLADATGGPPDFCPNKEVLEMLKSKSG</sequence>
<dbReference type="Proteomes" id="UP000480350">
    <property type="component" value="Unassembled WGS sequence"/>
</dbReference>
<comment type="caution">
    <text evidence="2">The sequence shown here is derived from an EMBL/GenBank/DDBJ whole genome shotgun (WGS) entry which is preliminary data.</text>
</comment>
<evidence type="ECO:0000313" key="2">
    <source>
        <dbReference type="EMBL" id="MXQ07842.1"/>
    </source>
</evidence>
<gene>
    <name evidence="2" type="ORF">GQ651_08280</name>
</gene>